<gene>
    <name evidence="8" type="primary">pxcA</name>
    <name evidence="10" type="ORF">V0288_12805</name>
</gene>
<dbReference type="HAMAP" id="MF_01308">
    <property type="entry name" value="CemA_PxcA"/>
    <property type="match status" value="1"/>
</dbReference>
<keyword evidence="5 8" id="KW-1133">Transmembrane helix</keyword>
<keyword evidence="7 8" id="KW-0472">Membrane</keyword>
<keyword evidence="3 8" id="KW-0812">Transmembrane</keyword>
<dbReference type="PANTHER" id="PTHR33650">
    <property type="entry name" value="CHLOROPLAST ENVELOPE MEMBRANE PROTEIN-RELATED"/>
    <property type="match status" value="1"/>
</dbReference>
<evidence type="ECO:0000256" key="6">
    <source>
        <dbReference type="ARBA" id="ARBA00023065"/>
    </source>
</evidence>
<dbReference type="Pfam" id="PF03040">
    <property type="entry name" value="CemA"/>
    <property type="match status" value="1"/>
</dbReference>
<keyword evidence="11" id="KW-1185">Reference proteome</keyword>
<comment type="similarity">
    <text evidence="8">Belongs to the CemA family.</text>
</comment>
<feature type="transmembrane region" description="Helical" evidence="8">
    <location>
        <begin position="376"/>
        <end position="395"/>
    </location>
</feature>
<comment type="function">
    <text evidence="8">Required for H(+) efflux immediately after light irradiation to form a rapid H(+) concentration gradient across the thylakoid membranes. Together with PxcL, contributes to transient H(+) uptake following dark to light transition.</text>
</comment>
<keyword evidence="9" id="KW-0175">Coiled coil</keyword>
<keyword evidence="8" id="KW-1003">Cell membrane</keyword>
<dbReference type="Proteomes" id="UP001328733">
    <property type="component" value="Unassembled WGS sequence"/>
</dbReference>
<evidence type="ECO:0000256" key="5">
    <source>
        <dbReference type="ARBA" id="ARBA00022989"/>
    </source>
</evidence>
<dbReference type="AlphaFoldDB" id="A0AAW9QVJ6"/>
<evidence type="ECO:0000256" key="8">
    <source>
        <dbReference type="HAMAP-Rule" id="MF_01308"/>
    </source>
</evidence>
<comment type="caution">
    <text evidence="10">The sequence shown here is derived from an EMBL/GenBank/DDBJ whole genome shotgun (WGS) entry which is preliminary data.</text>
</comment>
<proteinExistence type="inferred from homology"/>
<keyword evidence="4 8" id="KW-0375">Hydrogen ion transport</keyword>
<dbReference type="GO" id="GO:0005886">
    <property type="term" value="C:plasma membrane"/>
    <property type="evidence" value="ECO:0007669"/>
    <property type="project" value="UniProtKB-SubCell"/>
</dbReference>
<protein>
    <recommendedName>
        <fullName evidence="8">Proton extrusion protein PxcA</fullName>
    </recommendedName>
</protein>
<evidence type="ECO:0000256" key="9">
    <source>
        <dbReference type="SAM" id="Coils"/>
    </source>
</evidence>
<accession>A0AAW9QVJ6</accession>
<evidence type="ECO:0000313" key="11">
    <source>
        <dbReference type="Proteomes" id="UP001328733"/>
    </source>
</evidence>
<sequence>MKTSLNNRSLSLENVIYSGKKWFQETPERALERAYRSAVKIRSIETEHFNGKRVPLTIDRSSSNLIDCFQTDVRKELGIIRMKLAEFKTSRLLFPDLKYDFREKVQFIDETIAGYRENENAIVVATVPVSEKPTITIDSRAIEPEKVTPTTRKTGVLPRSIGRTLQKIQGDMNPKQEEEILRQFRNSRRNTRRAIRFMLLLIIIPLLAQKASKDLWILPTVEKYRSNPETPVFINVEMKEEAMKELQAFEEEMNFDRLLHKTPAIEAEEKEKKVAEKVEKIAEKFRHQSNSAISNILADLVGLVAFTTVIFLDRSGVVATKNFLGEVIYGLSDSAKAFILILLTDIFVGFHSPHGWEVVLEGFAGHFGLPANRSAIFLFIATFPVILDTVFKYWIFRYLNQISPSAVATLKNMNE</sequence>
<evidence type="ECO:0000256" key="2">
    <source>
        <dbReference type="ARBA" id="ARBA00022448"/>
    </source>
</evidence>
<evidence type="ECO:0000256" key="3">
    <source>
        <dbReference type="ARBA" id="ARBA00022692"/>
    </source>
</evidence>
<comment type="subcellular location">
    <subcellularLocation>
        <location evidence="8">Cell inner membrane</location>
        <topology evidence="8">Multi-pass membrane protein</topology>
    </subcellularLocation>
    <subcellularLocation>
        <location evidence="1">Membrane</location>
        <topology evidence="1">Multi-pass membrane protein</topology>
    </subcellularLocation>
</comment>
<evidence type="ECO:0000313" key="10">
    <source>
        <dbReference type="EMBL" id="MEG3438001.1"/>
    </source>
</evidence>
<keyword evidence="6 8" id="KW-0406">Ion transport</keyword>
<name>A0AAW9QVJ6_9CHRO</name>
<feature type="coiled-coil region" evidence="9">
    <location>
        <begin position="239"/>
        <end position="284"/>
    </location>
</feature>
<evidence type="ECO:0000256" key="7">
    <source>
        <dbReference type="ARBA" id="ARBA00023136"/>
    </source>
</evidence>
<organism evidence="10 11">
    <name type="scientific">Pannus brasiliensis CCIBt3594</name>
    <dbReference type="NCBI Taxonomy" id="1427578"/>
    <lineage>
        <taxon>Bacteria</taxon>
        <taxon>Bacillati</taxon>
        <taxon>Cyanobacteriota</taxon>
        <taxon>Cyanophyceae</taxon>
        <taxon>Oscillatoriophycideae</taxon>
        <taxon>Chroococcales</taxon>
        <taxon>Microcystaceae</taxon>
        <taxon>Pannus</taxon>
    </lineage>
</organism>
<reference evidence="10 11" key="1">
    <citation type="submission" date="2024-01" db="EMBL/GenBank/DDBJ databases">
        <title>Genomic insights into the taxonomy and metabolism of the cyanobacterium Pannus brasiliensis CCIBt3594.</title>
        <authorList>
            <person name="Machado M."/>
            <person name="Botero N.B."/>
            <person name="Andreote A.P.D."/>
            <person name="Feitosa A.M.T."/>
            <person name="Popin R."/>
            <person name="Sivonen K."/>
            <person name="Fiore M.F."/>
        </authorList>
    </citation>
    <scope>NUCLEOTIDE SEQUENCE [LARGE SCALE GENOMIC DNA]</scope>
    <source>
        <strain evidence="10 11">CCIBt3594</strain>
    </source>
</reference>
<feature type="transmembrane region" description="Helical" evidence="8">
    <location>
        <begin position="292"/>
        <end position="312"/>
    </location>
</feature>
<dbReference type="InterPro" id="IPR004282">
    <property type="entry name" value="CemA"/>
</dbReference>
<keyword evidence="2 8" id="KW-0813">Transport</keyword>
<dbReference type="EMBL" id="JBAFSM010000022">
    <property type="protein sequence ID" value="MEG3438001.1"/>
    <property type="molecule type" value="Genomic_DNA"/>
</dbReference>
<evidence type="ECO:0000256" key="4">
    <source>
        <dbReference type="ARBA" id="ARBA00022781"/>
    </source>
</evidence>
<dbReference type="GO" id="GO:0015078">
    <property type="term" value="F:proton transmembrane transporter activity"/>
    <property type="evidence" value="ECO:0007669"/>
    <property type="project" value="UniProtKB-UniRule"/>
</dbReference>
<dbReference type="RefSeq" id="WP_332865485.1">
    <property type="nucleotide sequence ID" value="NZ_JBAFSM010000022.1"/>
</dbReference>
<keyword evidence="8" id="KW-0997">Cell inner membrane</keyword>
<dbReference type="PANTHER" id="PTHR33650:SF2">
    <property type="entry name" value="CHLOROPLAST ENVELOPE MEMBRANE PROTEIN"/>
    <property type="match status" value="1"/>
</dbReference>
<evidence type="ECO:0000256" key="1">
    <source>
        <dbReference type="ARBA" id="ARBA00004141"/>
    </source>
</evidence>